<dbReference type="CDD" id="cd03250">
    <property type="entry name" value="ABCC_MRP_domain1"/>
    <property type="match status" value="1"/>
</dbReference>
<dbReference type="CDD" id="cd03244">
    <property type="entry name" value="ABCC_MRP_domain2"/>
    <property type="match status" value="1"/>
</dbReference>
<dbReference type="PANTHER" id="PTHR24223">
    <property type="entry name" value="ATP-BINDING CASSETTE SUB-FAMILY C"/>
    <property type="match status" value="1"/>
</dbReference>
<evidence type="ECO:0000256" key="10">
    <source>
        <dbReference type="SAM" id="Phobius"/>
    </source>
</evidence>
<dbReference type="InterPro" id="IPR003439">
    <property type="entry name" value="ABC_transporter-like_ATP-bd"/>
</dbReference>
<evidence type="ECO:0000256" key="9">
    <source>
        <dbReference type="SAM" id="MobiDB-lite"/>
    </source>
</evidence>
<comment type="subcellular location">
    <subcellularLocation>
        <location evidence="1">Membrane</location>
        <topology evidence="1">Multi-pass membrane protein</topology>
    </subcellularLocation>
</comment>
<name>A0A8S1QVY1_9CILI</name>
<dbReference type="OrthoDB" id="6500128at2759"/>
<feature type="transmembrane region" description="Helical" evidence="10">
    <location>
        <begin position="470"/>
        <end position="489"/>
    </location>
</feature>
<keyword evidence="6" id="KW-0067">ATP-binding</keyword>
<protein>
    <recommendedName>
        <fullName evidence="15">ABC transporter family protein</fullName>
    </recommendedName>
</protein>
<dbReference type="SMART" id="SM00382">
    <property type="entry name" value="AAA"/>
    <property type="match status" value="2"/>
</dbReference>
<dbReference type="FunFam" id="3.40.50.300:FF:000163">
    <property type="entry name" value="Multidrug resistance-associated protein member 4"/>
    <property type="match status" value="1"/>
</dbReference>
<evidence type="ECO:0000256" key="3">
    <source>
        <dbReference type="ARBA" id="ARBA00022448"/>
    </source>
</evidence>
<evidence type="ECO:0000313" key="14">
    <source>
        <dbReference type="Proteomes" id="UP000692954"/>
    </source>
</evidence>
<keyword evidence="14" id="KW-1185">Reference proteome</keyword>
<dbReference type="PROSITE" id="PS50893">
    <property type="entry name" value="ABC_TRANSPORTER_2"/>
    <property type="match status" value="2"/>
</dbReference>
<accession>A0A8S1QVY1</accession>
<keyword evidence="3" id="KW-0813">Transport</keyword>
<sequence>MKTNIFTRSDKQSKEEQLHNNKQDCLVNEINIISPVDVEMQILNSSQIPVQMKNPIESTKKQIQKRDTQVTKIFKDAGHLKKETQKNTDFQVNSQCSIQADNEIKLYQKRVFSLQNENEKKYDIHQNQIPQSVKLLKTDILKHKKQAKVIQVTRFKDRCTLLKELFFISTIKAIITIYKKIIKFHKTVNIKDLPELSEQDQIESYSHDYVNQIRQELKLKQEFSFYNLFFWKFNSCFTLIMLILGMIESNSNFIISLLLYNIIENFQNNDKEQAQLNALYLAFLSIITIIGRHYQYIQLSKFGGKLRQILMYILIEKISTLSNCSIQKSNSGSILNIICSDLSTLEWQYGYIYCIPIVPISLLCSGCILWLQFQGPYGLMAVMICIITYPTQTIIQKCIQSMIKKLKQYQDLRLKQQTNFLDNIQTIKMYCWQETVRQMILKTRHLEWKQYILIQILTLIDRSINQSINIWGSFLFLIIIYNLGIPLNLQKIILTIQLMASIRYYCVHQVSYGLKAIINLNVIFKRIKNFTLIQPLFAQIFEFQNDHPNANAQSYLELSSNKELSQFSLIKLTEKTNPQTKISFQVLQDEAIQIRSVYCYWDMQKQPLLKNINFTGNRGQLISIIGKTGSGKTTFLQLILKEIPYIQGQLELVENLTFGYVEQEPFINPSTIKENILFGREYNQELFHEVLKASNFLSDLVNLPDLENTIIGENGATLSGGQRARLSLARALYAMPSVYLLDDPLSAVDSKVAKHLFSQAIQQFIFQYQTTKNKNQPSPIVIMTTHQLSYALKCDYIVVLEEGQIICQGKANEVGLQIEKILNIQPVEIIESNQNSKNRQQQSLDIKKKQNSENLFYQPTNLLTPNQQVIKTIKQLLLYVTRSKLFIILVLNVLTEIIRNLFYRLLTLNADDEGIRKYAFIILFLVLTNLINNILKYSICSYVILDMNNQIFSKSMLALSNGKKGYFDKLPSGIIINKYSTDLSILDNQMPIVLIDIFEDGCQFITSLLMIGFLQPFFFLPIMLTLFLSYILFKTVVQVLSQLKINDLSQRAPQLSQFKIYMQGLTHYRLSNQFNQLKQRFFILANNSFKSNYLYHQTQKCFSQYVDLIALFTKTSGTYLIIAFIEDNSLFSQALLLLQSFHSQNTLLRQLMELSGLFNSYERLLDILEIDQEKDNENSKLILPKAWPKQGSIELRNLSLQYDVTQKAVLKNIEMEIKPEEKIAFVGRTGAGKSSLIAALFRMVEIDSQSQILIDGCDVKGLSLNQLRKALAIIPQQPLLFYGSIKQNLDPQNLYTDSDIWKALSEVNMDSLIEQQKLLLNCDIMDLNLSAGQKQQLCLARVILMRRKILILDEASANIDILTDQAIQEIIRSKFMDCTILTIAHRLNTIAHYDRVIVLENGVIVEQGNPFELLSNDYNSESINKKTKFSEMVLETGNKNAQQIFIMAKESFCIQQLKKKQKVRQ</sequence>
<evidence type="ECO:0008006" key="15">
    <source>
        <dbReference type="Google" id="ProtNLM"/>
    </source>
</evidence>
<keyword evidence="7 10" id="KW-1133">Transmembrane helix</keyword>
<dbReference type="InterPro" id="IPR011527">
    <property type="entry name" value="ABC1_TM_dom"/>
</dbReference>
<feature type="region of interest" description="Disordered" evidence="9">
    <location>
        <begin position="1"/>
        <end position="20"/>
    </location>
</feature>
<dbReference type="Proteomes" id="UP000692954">
    <property type="component" value="Unassembled WGS sequence"/>
</dbReference>
<reference evidence="13" key="1">
    <citation type="submission" date="2021-01" db="EMBL/GenBank/DDBJ databases">
        <authorList>
            <consortium name="Genoscope - CEA"/>
            <person name="William W."/>
        </authorList>
    </citation>
    <scope>NUCLEOTIDE SEQUENCE</scope>
</reference>
<feature type="transmembrane region" description="Helical" evidence="10">
    <location>
        <begin position="278"/>
        <end position="297"/>
    </location>
</feature>
<dbReference type="Pfam" id="PF00005">
    <property type="entry name" value="ABC_tran"/>
    <property type="match status" value="2"/>
</dbReference>
<dbReference type="InterPro" id="IPR050173">
    <property type="entry name" value="ABC_transporter_C-like"/>
</dbReference>
<comment type="similarity">
    <text evidence="2">Belongs to the ABC transporter superfamily. ABCC family. Conjugate transporter (TC 3.A.1.208) subfamily.</text>
</comment>
<evidence type="ECO:0000256" key="7">
    <source>
        <dbReference type="ARBA" id="ARBA00022989"/>
    </source>
</evidence>
<dbReference type="InterPro" id="IPR003593">
    <property type="entry name" value="AAA+_ATPase"/>
</dbReference>
<dbReference type="FunFam" id="1.20.1560.10:FF:000151">
    <property type="entry name" value="Uncharacterized protein"/>
    <property type="match status" value="1"/>
</dbReference>
<gene>
    <name evidence="13" type="ORF">PSON_ATCC_30995.1.T1220130</name>
</gene>
<dbReference type="GO" id="GO:0005524">
    <property type="term" value="F:ATP binding"/>
    <property type="evidence" value="ECO:0007669"/>
    <property type="project" value="UniProtKB-KW"/>
</dbReference>
<dbReference type="GO" id="GO:0140359">
    <property type="term" value="F:ABC-type transporter activity"/>
    <property type="evidence" value="ECO:0007669"/>
    <property type="project" value="InterPro"/>
</dbReference>
<dbReference type="PROSITE" id="PS50929">
    <property type="entry name" value="ABC_TM1F"/>
    <property type="match status" value="2"/>
</dbReference>
<keyword evidence="8 10" id="KW-0472">Membrane</keyword>
<proteinExistence type="inferred from homology"/>
<evidence type="ECO:0000256" key="8">
    <source>
        <dbReference type="ARBA" id="ARBA00023136"/>
    </source>
</evidence>
<feature type="domain" description="ABC transmembrane type-1" evidence="12">
    <location>
        <begin position="885"/>
        <end position="1163"/>
    </location>
</feature>
<keyword evidence="5" id="KW-0547">Nucleotide-binding</keyword>
<feature type="transmembrane region" description="Helical" evidence="10">
    <location>
        <begin position="918"/>
        <end position="945"/>
    </location>
</feature>
<evidence type="ECO:0000256" key="6">
    <source>
        <dbReference type="ARBA" id="ARBA00022840"/>
    </source>
</evidence>
<comment type="caution">
    <text evidence="13">The sequence shown here is derived from an EMBL/GenBank/DDBJ whole genome shotgun (WGS) entry which is preliminary data.</text>
</comment>
<feature type="transmembrane region" description="Helical" evidence="10">
    <location>
        <begin position="377"/>
        <end position="395"/>
    </location>
</feature>
<dbReference type="GO" id="GO:0016020">
    <property type="term" value="C:membrane"/>
    <property type="evidence" value="ECO:0007669"/>
    <property type="project" value="UniProtKB-SubCell"/>
</dbReference>
<evidence type="ECO:0000259" key="12">
    <source>
        <dbReference type="PROSITE" id="PS50929"/>
    </source>
</evidence>
<dbReference type="PANTHER" id="PTHR24223:SF456">
    <property type="entry name" value="MULTIDRUG RESISTANCE-ASSOCIATED PROTEIN LETHAL(2)03659"/>
    <property type="match status" value="1"/>
</dbReference>
<dbReference type="PROSITE" id="PS00211">
    <property type="entry name" value="ABC_TRANSPORTER_1"/>
    <property type="match status" value="1"/>
</dbReference>
<evidence type="ECO:0000256" key="4">
    <source>
        <dbReference type="ARBA" id="ARBA00022692"/>
    </source>
</evidence>
<dbReference type="InterPro" id="IPR017871">
    <property type="entry name" value="ABC_transporter-like_CS"/>
</dbReference>
<dbReference type="FunFam" id="3.40.50.300:FF:002273">
    <property type="entry name" value="Uncharacterized protein"/>
    <property type="match status" value="1"/>
</dbReference>
<evidence type="ECO:0000313" key="13">
    <source>
        <dbReference type="EMBL" id="CAD8119719.1"/>
    </source>
</evidence>
<feature type="transmembrane region" description="Helical" evidence="10">
    <location>
        <begin position="350"/>
        <end position="371"/>
    </location>
</feature>
<evidence type="ECO:0000256" key="5">
    <source>
        <dbReference type="ARBA" id="ARBA00022741"/>
    </source>
</evidence>
<dbReference type="GO" id="GO:0016887">
    <property type="term" value="F:ATP hydrolysis activity"/>
    <property type="evidence" value="ECO:0007669"/>
    <property type="project" value="InterPro"/>
</dbReference>
<feature type="domain" description="ABC transporter" evidence="11">
    <location>
        <begin position="1193"/>
        <end position="1426"/>
    </location>
</feature>
<organism evidence="13 14">
    <name type="scientific">Paramecium sonneborni</name>
    <dbReference type="NCBI Taxonomy" id="65129"/>
    <lineage>
        <taxon>Eukaryota</taxon>
        <taxon>Sar</taxon>
        <taxon>Alveolata</taxon>
        <taxon>Ciliophora</taxon>
        <taxon>Intramacronucleata</taxon>
        <taxon>Oligohymenophorea</taxon>
        <taxon>Peniculida</taxon>
        <taxon>Parameciidae</taxon>
        <taxon>Paramecium</taxon>
    </lineage>
</organism>
<evidence type="ECO:0000256" key="1">
    <source>
        <dbReference type="ARBA" id="ARBA00004141"/>
    </source>
</evidence>
<feature type="transmembrane region" description="Helical" evidence="10">
    <location>
        <begin position="1008"/>
        <end position="1033"/>
    </location>
</feature>
<keyword evidence="4 10" id="KW-0812">Transmembrane</keyword>
<dbReference type="EMBL" id="CAJJDN010000122">
    <property type="protein sequence ID" value="CAD8119719.1"/>
    <property type="molecule type" value="Genomic_DNA"/>
</dbReference>
<feature type="transmembrane region" description="Helical" evidence="10">
    <location>
        <begin position="885"/>
        <end position="906"/>
    </location>
</feature>
<dbReference type="Pfam" id="PF00664">
    <property type="entry name" value="ABC_membrane"/>
    <property type="match status" value="2"/>
</dbReference>
<feature type="domain" description="ABC transmembrane type-1" evidence="12">
    <location>
        <begin position="239"/>
        <end position="479"/>
    </location>
</feature>
<feature type="compositionally biased region" description="Basic and acidic residues" evidence="9">
    <location>
        <begin position="8"/>
        <end position="20"/>
    </location>
</feature>
<evidence type="ECO:0000256" key="2">
    <source>
        <dbReference type="ARBA" id="ARBA00009726"/>
    </source>
</evidence>
<feature type="domain" description="ABC transporter" evidence="11">
    <location>
        <begin position="592"/>
        <end position="827"/>
    </location>
</feature>
<evidence type="ECO:0000259" key="11">
    <source>
        <dbReference type="PROSITE" id="PS50893"/>
    </source>
</evidence>